<dbReference type="EMBL" id="CM047747">
    <property type="protein sequence ID" value="KAJ0018501.1"/>
    <property type="molecule type" value="Genomic_DNA"/>
</dbReference>
<name>A0ACC0XLH9_9ROSI</name>
<sequence length="851" mass="98468">MIKFKREVMATDAMIQVLTDKLFTALLNQAQIAFDFKDQFGIMKIKLELMTAFLSSTDNLKTHHREMAQKILPNIRKLIYEADDILTDCLLRDEYRKHGSVCSSLSPRQIAFQYRTGKKLKLINSRFQEMEKTMSSVLGPELTTNRGNNAHQIVKYSSQYYDPSEIIGLEDDIEKIKGWMLESNKEFHHVGIVGMGGLGKTTIAQKIFNDRDVVAYFEKMIWVPVSQSFSEERITTIMMKQLGIEGAGFDDSSKWAQIRRVLRDKRCLVVMDDIWRMDLDWWKNFCGESSFFIITSRNEDVVKHMGVDISRIHRPRTLNEEESWLLFCKFAFSRSRGQCSNDRLKRVGGDILEKCGGLPLAIKTIAALLAPKVDSLKEWKKIYQDFHGLTTTGQNSSVMASLQMSYDELPTYLKPCLLCFSIYPEDFKIHGEQIVHWWVGEGIVQGNNSWTATELGYEYLSELANRCLIDAVNRRNYDGRVYSCKMHDLIREMVIKIANEEAFCSFDGQGKQKQAEDSRWLGFTADMNPKLLKNCSKLRALLLMANHHVSSDMNLELLKSLRVLDLSNNKLDTIEVERLWRWICSLKRLAHLNLSGVESLKEVPHSIEKLLNLQILVLRKCINLYKLHSSIYNLKKMIILDLRFCKLQYLPNGLEKLVHLQELSGLRVESQANSRSCQLRELQYLTELRVLRLSVSSEVTDDEWNIFSNLTNLKVLAIDAENCKSKSIQKMLDHVSPPPSLEQLYLEHYRHEILPKWINPKQLPSLQYLCLEDGDINYLPMSVDDETEDGSISKWTLEGLRLMFLPNLVLDWQNLGKDMPFLHHAEVSHCFNLENFPFDPDKLAVWTKNQD</sequence>
<reference evidence="2" key="1">
    <citation type="journal article" date="2023" name="G3 (Bethesda)">
        <title>Genome assembly and association tests identify interacting loci associated with vigor, precocity, and sex in interspecific pistachio rootstocks.</title>
        <authorList>
            <person name="Palmer W."/>
            <person name="Jacygrad E."/>
            <person name="Sagayaradj S."/>
            <person name="Cavanaugh K."/>
            <person name="Han R."/>
            <person name="Bertier L."/>
            <person name="Beede B."/>
            <person name="Kafkas S."/>
            <person name="Golino D."/>
            <person name="Preece J."/>
            <person name="Michelmore R."/>
        </authorList>
    </citation>
    <scope>NUCLEOTIDE SEQUENCE [LARGE SCALE GENOMIC DNA]</scope>
</reference>
<accession>A0ACC0XLH9</accession>
<organism evidence="1 2">
    <name type="scientific">Pistacia integerrima</name>
    <dbReference type="NCBI Taxonomy" id="434235"/>
    <lineage>
        <taxon>Eukaryota</taxon>
        <taxon>Viridiplantae</taxon>
        <taxon>Streptophyta</taxon>
        <taxon>Embryophyta</taxon>
        <taxon>Tracheophyta</taxon>
        <taxon>Spermatophyta</taxon>
        <taxon>Magnoliopsida</taxon>
        <taxon>eudicotyledons</taxon>
        <taxon>Gunneridae</taxon>
        <taxon>Pentapetalae</taxon>
        <taxon>rosids</taxon>
        <taxon>malvids</taxon>
        <taxon>Sapindales</taxon>
        <taxon>Anacardiaceae</taxon>
        <taxon>Pistacia</taxon>
    </lineage>
</organism>
<protein>
    <submittedName>
        <fullName evidence="1">Uncharacterized protein</fullName>
    </submittedName>
</protein>
<proteinExistence type="predicted"/>
<evidence type="ECO:0000313" key="2">
    <source>
        <dbReference type="Proteomes" id="UP001163603"/>
    </source>
</evidence>
<comment type="caution">
    <text evidence="1">The sequence shown here is derived from an EMBL/GenBank/DDBJ whole genome shotgun (WGS) entry which is preliminary data.</text>
</comment>
<gene>
    <name evidence="1" type="ORF">Pint_09519</name>
</gene>
<dbReference type="Proteomes" id="UP001163603">
    <property type="component" value="Chromosome 12"/>
</dbReference>
<evidence type="ECO:0000313" key="1">
    <source>
        <dbReference type="EMBL" id="KAJ0018501.1"/>
    </source>
</evidence>
<keyword evidence="2" id="KW-1185">Reference proteome</keyword>